<dbReference type="InterPro" id="IPR023214">
    <property type="entry name" value="HAD_sf"/>
</dbReference>
<dbReference type="Proteomes" id="UP001500320">
    <property type="component" value="Unassembled WGS sequence"/>
</dbReference>
<dbReference type="RefSeq" id="WP_344855970.1">
    <property type="nucleotide sequence ID" value="NZ_BAAAUT010000005.1"/>
</dbReference>
<name>A0ABP6MMG8_9ACTN</name>
<proteinExistence type="predicted"/>
<accession>A0ABP6MMG8</accession>
<dbReference type="SUPFAM" id="SSF56784">
    <property type="entry name" value="HAD-like"/>
    <property type="match status" value="1"/>
</dbReference>
<evidence type="ECO:0000313" key="2">
    <source>
        <dbReference type="Proteomes" id="UP001500320"/>
    </source>
</evidence>
<protein>
    <submittedName>
        <fullName evidence="1">Uncharacterized protein</fullName>
    </submittedName>
</protein>
<sequence>MPFDAVLCDFYDVIGYVDLTEHERRERACGLVPGTTEKIAFAPELAVPAALGRITVGQWTEAIAAGLAGPAGPRDAAELSRGFVEAGCRIDAEVVGLLRQVRARVPVVLVSNSTLQLNAVLEAAGLGCSFDAVVTSAQVGVAKPDRRIYEAAAQAAGAAARRCLFVDDRAANVDTAVELGMTGVVYREPDDLFRVLAPLLDGDHRSSSS</sequence>
<organism evidence="1 2">
    <name type="scientific">Planomonospora alba</name>
    <dbReference type="NCBI Taxonomy" id="161354"/>
    <lineage>
        <taxon>Bacteria</taxon>
        <taxon>Bacillati</taxon>
        <taxon>Actinomycetota</taxon>
        <taxon>Actinomycetes</taxon>
        <taxon>Streptosporangiales</taxon>
        <taxon>Streptosporangiaceae</taxon>
        <taxon>Planomonospora</taxon>
    </lineage>
</organism>
<reference evidence="2" key="1">
    <citation type="journal article" date="2019" name="Int. J. Syst. Evol. Microbiol.">
        <title>The Global Catalogue of Microorganisms (GCM) 10K type strain sequencing project: providing services to taxonomists for standard genome sequencing and annotation.</title>
        <authorList>
            <consortium name="The Broad Institute Genomics Platform"/>
            <consortium name="The Broad Institute Genome Sequencing Center for Infectious Disease"/>
            <person name="Wu L."/>
            <person name="Ma J."/>
        </authorList>
    </citation>
    <scope>NUCLEOTIDE SEQUENCE [LARGE SCALE GENOMIC DNA]</scope>
    <source>
        <strain evidence="2">JCM 9373</strain>
    </source>
</reference>
<gene>
    <name evidence="1" type="ORF">GCM10010466_07920</name>
</gene>
<dbReference type="PANTHER" id="PTHR43611:SF3">
    <property type="entry name" value="FLAVIN MONONUCLEOTIDE HYDROLASE 1, CHLOROPLATIC"/>
    <property type="match status" value="1"/>
</dbReference>
<dbReference type="Pfam" id="PF00702">
    <property type="entry name" value="Hydrolase"/>
    <property type="match status" value="1"/>
</dbReference>
<dbReference type="PANTHER" id="PTHR43611">
    <property type="entry name" value="ALPHA-D-GLUCOSE 1-PHOSPHATE PHOSPHATASE"/>
    <property type="match status" value="1"/>
</dbReference>
<dbReference type="EMBL" id="BAAAUT010000005">
    <property type="protein sequence ID" value="GAA3119506.1"/>
    <property type="molecule type" value="Genomic_DNA"/>
</dbReference>
<evidence type="ECO:0000313" key="1">
    <source>
        <dbReference type="EMBL" id="GAA3119506.1"/>
    </source>
</evidence>
<keyword evidence="2" id="KW-1185">Reference proteome</keyword>
<comment type="caution">
    <text evidence="1">The sequence shown here is derived from an EMBL/GenBank/DDBJ whole genome shotgun (WGS) entry which is preliminary data.</text>
</comment>
<dbReference type="InterPro" id="IPR036412">
    <property type="entry name" value="HAD-like_sf"/>
</dbReference>
<dbReference type="Gene3D" id="3.40.50.1000">
    <property type="entry name" value="HAD superfamily/HAD-like"/>
    <property type="match status" value="1"/>
</dbReference>
<dbReference type="NCBIfam" id="TIGR01509">
    <property type="entry name" value="HAD-SF-IA-v3"/>
    <property type="match status" value="1"/>
</dbReference>
<dbReference type="InterPro" id="IPR006439">
    <property type="entry name" value="HAD-SF_hydro_IA"/>
</dbReference>